<organism evidence="2 3">
    <name type="scientific">Thermogutta terrifontis</name>
    <dbReference type="NCBI Taxonomy" id="1331910"/>
    <lineage>
        <taxon>Bacteria</taxon>
        <taxon>Pseudomonadati</taxon>
        <taxon>Planctomycetota</taxon>
        <taxon>Planctomycetia</taxon>
        <taxon>Pirellulales</taxon>
        <taxon>Thermoguttaceae</taxon>
        <taxon>Thermogutta</taxon>
    </lineage>
</organism>
<sequence length="41" mass="4528">MKHASVFPACESQHPEKGAPNNYGCGFSEAKSLARREFDET</sequence>
<evidence type="ECO:0000313" key="2">
    <source>
        <dbReference type="EMBL" id="ASV76349.1"/>
    </source>
</evidence>
<dbReference type="EMBL" id="CP018477">
    <property type="protein sequence ID" value="ASV76349.1"/>
    <property type="molecule type" value="Genomic_DNA"/>
</dbReference>
<protein>
    <submittedName>
        <fullName evidence="2">Uncharacterized protein</fullName>
    </submittedName>
</protein>
<gene>
    <name evidence="2" type="ORF">THTE_3748</name>
</gene>
<dbReference type="AlphaFoldDB" id="A0A286RK57"/>
<evidence type="ECO:0000256" key="1">
    <source>
        <dbReference type="SAM" id="MobiDB-lite"/>
    </source>
</evidence>
<accession>A0A286RK57</accession>
<keyword evidence="3" id="KW-1185">Reference proteome</keyword>
<proteinExistence type="predicted"/>
<name>A0A286RK57_9BACT</name>
<evidence type="ECO:0000313" key="3">
    <source>
        <dbReference type="Proteomes" id="UP000215086"/>
    </source>
</evidence>
<feature type="region of interest" description="Disordered" evidence="1">
    <location>
        <begin position="1"/>
        <end position="26"/>
    </location>
</feature>
<reference evidence="2 3" key="1">
    <citation type="journal article" name="Front. Microbiol.">
        <title>Sugar Metabolism of the First Thermophilic Planctomycete Thermogutta terrifontis: Comparative Genomic and Transcriptomic Approaches.</title>
        <authorList>
            <person name="Elcheninov A.G."/>
            <person name="Menzel P."/>
            <person name="Gudbergsdottir S.R."/>
            <person name="Slesarev A.I."/>
            <person name="Kadnikov V.V."/>
            <person name="Krogh A."/>
            <person name="Bonch-Osmolovskaya E.A."/>
            <person name="Peng X."/>
            <person name="Kublanov I.V."/>
        </authorList>
    </citation>
    <scope>NUCLEOTIDE SEQUENCE [LARGE SCALE GENOMIC DNA]</scope>
    <source>
        <strain evidence="2 3">R1</strain>
    </source>
</reference>
<dbReference type="Proteomes" id="UP000215086">
    <property type="component" value="Chromosome"/>
</dbReference>
<dbReference type="KEGG" id="ttf:THTE_3748"/>